<evidence type="ECO:0000313" key="2">
    <source>
        <dbReference type="EMBL" id="OZG59314.1"/>
    </source>
</evidence>
<keyword evidence="3" id="KW-1185">Reference proteome</keyword>
<name>A0A261FJH6_9BIFI</name>
<sequence length="93" mass="10414">MAARRYREGESPARIFREAGLDSAMIGYKRIERCIARWRDLPDGDAAAPSATRVPAAPVRRRARSSGDRATVRALSYRVAELEGRIAELETRL</sequence>
<protein>
    <submittedName>
        <fullName evidence="2">Uncharacterized protein</fullName>
    </submittedName>
</protein>
<dbReference type="EMBL" id="MWWV01000001">
    <property type="protein sequence ID" value="OZG59314.1"/>
    <property type="molecule type" value="Genomic_DNA"/>
</dbReference>
<feature type="region of interest" description="Disordered" evidence="1">
    <location>
        <begin position="46"/>
        <end position="65"/>
    </location>
</feature>
<reference evidence="2 3" key="1">
    <citation type="journal article" date="2017" name="BMC Genomics">
        <title>Comparative genomic and phylogenomic analyses of the Bifidobacteriaceae family.</title>
        <authorList>
            <person name="Lugli G.A."/>
            <person name="Milani C."/>
            <person name="Turroni F."/>
            <person name="Duranti S."/>
            <person name="Mancabelli L."/>
            <person name="Mangifesta M."/>
            <person name="Ferrario C."/>
            <person name="Modesto M."/>
            <person name="Mattarelli P."/>
            <person name="Jiri K."/>
            <person name="van Sinderen D."/>
            <person name="Ventura M."/>
        </authorList>
    </citation>
    <scope>NUCLEOTIDE SEQUENCE [LARGE SCALE GENOMIC DNA]</scope>
    <source>
        <strain evidence="2 3">DSM 100201</strain>
    </source>
</reference>
<organism evidence="2 3">
    <name type="scientific">Bifidobacterium tissieri</name>
    <dbReference type="NCBI Taxonomy" id="1630162"/>
    <lineage>
        <taxon>Bacteria</taxon>
        <taxon>Bacillati</taxon>
        <taxon>Actinomycetota</taxon>
        <taxon>Actinomycetes</taxon>
        <taxon>Bifidobacteriales</taxon>
        <taxon>Bifidobacteriaceae</taxon>
        <taxon>Bifidobacterium</taxon>
    </lineage>
</organism>
<comment type="caution">
    <text evidence="2">The sequence shown here is derived from an EMBL/GenBank/DDBJ whole genome shotgun (WGS) entry which is preliminary data.</text>
</comment>
<evidence type="ECO:0000313" key="3">
    <source>
        <dbReference type="Proteomes" id="UP000216444"/>
    </source>
</evidence>
<proteinExistence type="predicted"/>
<gene>
    <name evidence="2" type="ORF">BTIS_0045</name>
</gene>
<feature type="compositionally biased region" description="Low complexity" evidence="1">
    <location>
        <begin position="46"/>
        <end position="58"/>
    </location>
</feature>
<dbReference type="AlphaFoldDB" id="A0A261FJH6"/>
<dbReference type="Proteomes" id="UP000216444">
    <property type="component" value="Unassembled WGS sequence"/>
</dbReference>
<accession>A0A261FJH6</accession>
<evidence type="ECO:0000256" key="1">
    <source>
        <dbReference type="SAM" id="MobiDB-lite"/>
    </source>
</evidence>